<accession>A0A5C1I2I8</accession>
<feature type="transmembrane region" description="Helical" evidence="1">
    <location>
        <begin position="469"/>
        <end position="486"/>
    </location>
</feature>
<keyword evidence="3" id="KW-1185">Reference proteome</keyword>
<feature type="transmembrane region" description="Helical" evidence="1">
    <location>
        <begin position="6"/>
        <end position="26"/>
    </location>
</feature>
<organism evidence="2 3">
    <name type="scientific">Mucilaginibacter rubeus</name>
    <dbReference type="NCBI Taxonomy" id="2027860"/>
    <lineage>
        <taxon>Bacteria</taxon>
        <taxon>Pseudomonadati</taxon>
        <taxon>Bacteroidota</taxon>
        <taxon>Sphingobacteriia</taxon>
        <taxon>Sphingobacteriales</taxon>
        <taxon>Sphingobacteriaceae</taxon>
        <taxon>Mucilaginibacter</taxon>
    </lineage>
</organism>
<sequence>MPANKSFKNWTLVLCVSAVMISLLFVDWRNKTTGISVPGSVDDSAIRTALRNIPVRDSAAEIWGKVVGEISKFRDTSVTPTMKNRGEGDIRQATLFVFNRPVSFSSDTFRTTMSGLYFRSDAGFLYSRFDKGLTARQAESMTMKSYNSILLYQSIFNGRCDFLNNNFKSPFELLYCTFRKPVNFLTRDTLSTKVSFEGNFFGAGLHFNNLDKFANLKRVAQERLQRNKTIGFQQIGSTVTIKDCEFHGKLDFSACEIMADGKLEFENNILPDTLDLSKFRAASLDLRGFRADTGAARICYLNLLDNRIANLNVEYHNYRLYFPPGTTDDQVSRTYQSLLKSVKDNGYNSSYEELDMEYRHVNATRHPLDSNSAAFTFIRKHISKTFAFNAWVIAEKMRPAHLWDTIQRTWWGYGYEKTKVLYWSLLIIFGFSIYNFYHYGQLLSVLNIENLNPSNIPENTSRNKRKALTYWYCLTYTSFLFFKISFEFKALNFGKRFVLILLVQYFVGLICSAFIVNLIFSR</sequence>
<dbReference type="AlphaFoldDB" id="A0A5C1I2I8"/>
<evidence type="ECO:0000256" key="1">
    <source>
        <dbReference type="SAM" id="Phobius"/>
    </source>
</evidence>
<evidence type="ECO:0000313" key="3">
    <source>
        <dbReference type="Proteomes" id="UP000251402"/>
    </source>
</evidence>
<keyword evidence="1" id="KW-0472">Membrane</keyword>
<gene>
    <name evidence="2" type="ORF">DEO27_021325</name>
</gene>
<feature type="transmembrane region" description="Helical" evidence="1">
    <location>
        <begin position="498"/>
        <end position="520"/>
    </location>
</feature>
<dbReference type="RefSeq" id="WP_112575350.1">
    <property type="nucleotide sequence ID" value="NZ_CP043450.1"/>
</dbReference>
<protein>
    <submittedName>
        <fullName evidence="2">Uncharacterized protein</fullName>
    </submittedName>
</protein>
<keyword evidence="1" id="KW-1133">Transmembrane helix</keyword>
<evidence type="ECO:0000313" key="2">
    <source>
        <dbReference type="EMBL" id="QEM12452.1"/>
    </source>
</evidence>
<dbReference type="Proteomes" id="UP000251402">
    <property type="component" value="Chromosome"/>
</dbReference>
<dbReference type="OrthoDB" id="785401at2"/>
<reference evidence="2" key="1">
    <citation type="submission" date="2019-08" db="EMBL/GenBank/DDBJ databases">
        <title>Comparative genome analysis confer to the adaptation heavy metal polluted environment.</title>
        <authorList>
            <person name="Li Y."/>
        </authorList>
    </citation>
    <scope>NUCLEOTIDE SEQUENCE [LARGE SCALE GENOMIC DNA]</scope>
    <source>
        <strain evidence="2">P1</strain>
    </source>
</reference>
<feature type="transmembrane region" description="Helical" evidence="1">
    <location>
        <begin position="420"/>
        <end position="437"/>
    </location>
</feature>
<dbReference type="EMBL" id="CP043450">
    <property type="protein sequence ID" value="QEM12452.1"/>
    <property type="molecule type" value="Genomic_DNA"/>
</dbReference>
<dbReference type="KEGG" id="mrub:DEO27_021325"/>
<proteinExistence type="predicted"/>
<keyword evidence="1" id="KW-0812">Transmembrane</keyword>
<name>A0A5C1I2I8_9SPHI</name>